<dbReference type="EMBL" id="JACSEA010000025">
    <property type="protein sequence ID" value="KAF7378558.1"/>
    <property type="molecule type" value="Genomic_DNA"/>
</dbReference>
<reference evidence="2" key="1">
    <citation type="journal article" date="2020" name="G3 (Bethesda)">
        <title>High-Quality Assemblies for Three Invasive Social Wasps from the &lt;i&gt;Vespula&lt;/i&gt; Genus.</title>
        <authorList>
            <person name="Harrop T.W.R."/>
            <person name="Guhlin J."/>
            <person name="McLaughlin G.M."/>
            <person name="Permina E."/>
            <person name="Stockwell P."/>
            <person name="Gilligan J."/>
            <person name="Le Lec M.F."/>
            <person name="Gruber M.A.M."/>
            <person name="Quinn O."/>
            <person name="Lovegrove M."/>
            <person name="Duncan E.J."/>
            <person name="Remnant E.J."/>
            <person name="Van Eeckhoven J."/>
            <person name="Graham B."/>
            <person name="Knapp R.A."/>
            <person name="Langford K.W."/>
            <person name="Kronenberg Z."/>
            <person name="Press M.O."/>
            <person name="Eacker S.M."/>
            <person name="Wilson-Rankin E.E."/>
            <person name="Purcell J."/>
            <person name="Lester P.J."/>
            <person name="Dearden P.K."/>
        </authorList>
    </citation>
    <scope>NUCLEOTIDE SEQUENCE</scope>
    <source>
        <strain evidence="2">Marl-1</strain>
    </source>
</reference>
<keyword evidence="3" id="KW-1185">Reference proteome</keyword>
<proteinExistence type="predicted"/>
<sequence>MPRYGTRVPPNTIPDSTSISKLFSSRDGPTYASLHFRTLALSRSRQTLARSKVYDVLRDISRSRVVPFNGDPLLVRHVGTYLPNAYPLPARARRNPDSGQRLLVSEERL</sequence>
<comment type="caution">
    <text evidence="2">The sequence shown here is derived from an EMBL/GenBank/DDBJ whole genome shotgun (WGS) entry which is preliminary data.</text>
</comment>
<name>A0A834MPX0_VESVU</name>
<protein>
    <submittedName>
        <fullName evidence="2">Uncharacterized protein</fullName>
    </submittedName>
</protein>
<feature type="region of interest" description="Disordered" evidence="1">
    <location>
        <begin position="90"/>
        <end position="109"/>
    </location>
</feature>
<organism evidence="2 3">
    <name type="scientific">Vespula vulgaris</name>
    <name type="common">Yellow jacket</name>
    <name type="synonym">Wasp</name>
    <dbReference type="NCBI Taxonomy" id="7454"/>
    <lineage>
        <taxon>Eukaryota</taxon>
        <taxon>Metazoa</taxon>
        <taxon>Ecdysozoa</taxon>
        <taxon>Arthropoda</taxon>
        <taxon>Hexapoda</taxon>
        <taxon>Insecta</taxon>
        <taxon>Pterygota</taxon>
        <taxon>Neoptera</taxon>
        <taxon>Endopterygota</taxon>
        <taxon>Hymenoptera</taxon>
        <taxon>Apocrita</taxon>
        <taxon>Aculeata</taxon>
        <taxon>Vespoidea</taxon>
        <taxon>Vespidae</taxon>
        <taxon>Vespinae</taxon>
        <taxon>Vespula</taxon>
    </lineage>
</organism>
<accession>A0A834MPX0</accession>
<evidence type="ECO:0000256" key="1">
    <source>
        <dbReference type="SAM" id="MobiDB-lite"/>
    </source>
</evidence>
<dbReference type="AlphaFoldDB" id="A0A834MPX0"/>
<gene>
    <name evidence="2" type="ORF">HZH66_015345</name>
</gene>
<dbReference type="Proteomes" id="UP000614350">
    <property type="component" value="Unassembled WGS sequence"/>
</dbReference>
<evidence type="ECO:0000313" key="3">
    <source>
        <dbReference type="Proteomes" id="UP000614350"/>
    </source>
</evidence>
<evidence type="ECO:0000313" key="2">
    <source>
        <dbReference type="EMBL" id="KAF7378558.1"/>
    </source>
</evidence>